<dbReference type="GO" id="GO:0006352">
    <property type="term" value="P:DNA-templated transcription initiation"/>
    <property type="evidence" value="ECO:0007669"/>
    <property type="project" value="InterPro"/>
</dbReference>
<keyword evidence="8" id="KW-0804">Transcription</keyword>
<dbReference type="GO" id="GO:0003677">
    <property type="term" value="F:DNA binding"/>
    <property type="evidence" value="ECO:0007669"/>
    <property type="project" value="UniProtKB-KW"/>
</dbReference>
<dbReference type="PANTHER" id="PTHR32248:SF4">
    <property type="entry name" value="RNA POLYMERASE SIGMA-54 FACTOR"/>
    <property type="match status" value="1"/>
</dbReference>
<dbReference type="RefSeq" id="WP_181873306.1">
    <property type="nucleotide sequence ID" value="NZ_QPJD01000001.1"/>
</dbReference>
<comment type="similarity">
    <text evidence="1">Belongs to the sigma-54 factor family.</text>
</comment>
<evidence type="ECO:0000259" key="9">
    <source>
        <dbReference type="Pfam" id="PF04552"/>
    </source>
</evidence>
<dbReference type="AlphaFoldDB" id="A0A368W8H1"/>
<dbReference type="PANTHER" id="PTHR32248">
    <property type="entry name" value="RNA POLYMERASE SIGMA-54 FACTOR"/>
    <property type="match status" value="1"/>
</dbReference>
<dbReference type="GO" id="GO:0000428">
    <property type="term" value="C:DNA-directed RNA polymerase complex"/>
    <property type="evidence" value="ECO:0007669"/>
    <property type="project" value="UniProtKB-KW"/>
</dbReference>
<evidence type="ECO:0000256" key="8">
    <source>
        <dbReference type="ARBA" id="ARBA00023163"/>
    </source>
</evidence>
<evidence type="ECO:0000256" key="1">
    <source>
        <dbReference type="ARBA" id="ARBA00008798"/>
    </source>
</evidence>
<dbReference type="PRINTS" id="PR00045">
    <property type="entry name" value="SIGMA54FCT"/>
</dbReference>
<dbReference type="Proteomes" id="UP000252415">
    <property type="component" value="Unassembled WGS sequence"/>
</dbReference>
<evidence type="ECO:0000256" key="5">
    <source>
        <dbReference type="ARBA" id="ARBA00023015"/>
    </source>
</evidence>
<feature type="domain" description="RNA polymerase sigma factor 54 DNA-binding" evidence="9">
    <location>
        <begin position="291"/>
        <end position="449"/>
    </location>
</feature>
<dbReference type="InterPro" id="IPR007046">
    <property type="entry name" value="RNA_pol_sigma_54_core-bd"/>
</dbReference>
<dbReference type="Gene3D" id="1.10.10.1330">
    <property type="entry name" value="RNA polymerase sigma-54 factor, core-binding domain"/>
    <property type="match status" value="1"/>
</dbReference>
<dbReference type="PROSITE" id="PS00717">
    <property type="entry name" value="SIGMA54_1"/>
    <property type="match status" value="1"/>
</dbReference>
<dbReference type="PIRSF" id="PIRSF000774">
    <property type="entry name" value="RpoN"/>
    <property type="match status" value="1"/>
</dbReference>
<evidence type="ECO:0000256" key="3">
    <source>
        <dbReference type="ARBA" id="ARBA00022679"/>
    </source>
</evidence>
<reference evidence="11 12" key="1">
    <citation type="submission" date="2018-07" db="EMBL/GenBank/DDBJ databases">
        <title>Genomic Encyclopedia of Type Strains, Phase III (KMG-III): the genomes of soil and plant-associated and newly described type strains.</title>
        <authorList>
            <person name="Whitman W."/>
        </authorList>
    </citation>
    <scope>NUCLEOTIDE SEQUENCE [LARGE SCALE GENOMIC DNA]</scope>
    <source>
        <strain evidence="11 12">CECT 7506</strain>
    </source>
</reference>
<sequence length="450" mass="50528">MSPGYGMYQQQTAKMRMTPQFRQAIKILQLPTPDLLECIRQELQENPMLDPSGTDWGAYAEYDKRQLRQPPEPGAGPIGPYNSDYDPLHQAVWKDASLEKHLKEQLNVLTGIPRSVRQIIAYMIGNLDGNGYMELSLAEIADALEVDSCEAEQALDILKGFEPAGVGARDLKECLIIQANRLPACPPLVPVLIRHHLEDIAYHSIHRLASRLQAASSEMQEAIETLKELNPRPGAAFSAGDIPYIVPDVRVEQAGERFVITVQNAAAPRLSINGHYERLLKEGGEHDEAKAFLSKKLNAAVFFIKCIEQRRDTLFRVTQAIVEEQIDFFREGISRLKPMNLKRIADIVSLHESTVSRVTAGKYAQTPWGVFELKAFFPTGYQQDSGESASADSVKARIKELIGGENRKKPYSDQQLADRMTEEGIRISRRTVAKYREEMGISSSVNRRRL</sequence>
<evidence type="ECO:0000259" key="10">
    <source>
        <dbReference type="Pfam" id="PF04963"/>
    </source>
</evidence>
<evidence type="ECO:0000313" key="12">
    <source>
        <dbReference type="Proteomes" id="UP000252415"/>
    </source>
</evidence>
<dbReference type="Pfam" id="PF04963">
    <property type="entry name" value="Sigma54_CBD"/>
    <property type="match status" value="1"/>
</dbReference>
<dbReference type="InterPro" id="IPR007634">
    <property type="entry name" value="RNA_pol_sigma_54_DNA-bd"/>
</dbReference>
<evidence type="ECO:0000256" key="2">
    <source>
        <dbReference type="ARBA" id="ARBA00022478"/>
    </source>
</evidence>
<proteinExistence type="inferred from homology"/>
<feature type="domain" description="RNA polymerase sigma factor 54 core-binding" evidence="10">
    <location>
        <begin position="91"/>
        <end position="276"/>
    </location>
</feature>
<evidence type="ECO:0000313" key="11">
    <source>
        <dbReference type="EMBL" id="RCW51925.1"/>
    </source>
</evidence>
<keyword evidence="2" id="KW-0240">DNA-directed RNA polymerase</keyword>
<comment type="caution">
    <text evidence="11">The sequence shown here is derived from an EMBL/GenBank/DDBJ whole genome shotgun (WGS) entry which is preliminary data.</text>
</comment>
<dbReference type="InterPro" id="IPR000394">
    <property type="entry name" value="RNA_pol_sigma_54"/>
</dbReference>
<accession>A0A368W8H1</accession>
<dbReference type="PROSITE" id="PS00718">
    <property type="entry name" value="SIGMA54_2"/>
    <property type="match status" value="1"/>
</dbReference>
<dbReference type="InterPro" id="IPR038709">
    <property type="entry name" value="RpoN_core-bd_sf"/>
</dbReference>
<name>A0A368W8H1_9BACL</name>
<evidence type="ECO:0000256" key="7">
    <source>
        <dbReference type="ARBA" id="ARBA00023125"/>
    </source>
</evidence>
<organism evidence="11 12">
    <name type="scientific">Paenibacillus prosopidis</name>
    <dbReference type="NCBI Taxonomy" id="630520"/>
    <lineage>
        <taxon>Bacteria</taxon>
        <taxon>Bacillati</taxon>
        <taxon>Bacillota</taxon>
        <taxon>Bacilli</taxon>
        <taxon>Bacillales</taxon>
        <taxon>Paenibacillaceae</taxon>
        <taxon>Paenibacillus</taxon>
    </lineage>
</organism>
<evidence type="ECO:0000256" key="4">
    <source>
        <dbReference type="ARBA" id="ARBA00022695"/>
    </source>
</evidence>
<keyword evidence="4" id="KW-0548">Nucleotidyltransferase</keyword>
<dbReference type="GO" id="GO:0016987">
    <property type="term" value="F:sigma factor activity"/>
    <property type="evidence" value="ECO:0007669"/>
    <property type="project" value="UniProtKB-KW"/>
</dbReference>
<dbReference type="Pfam" id="PF04552">
    <property type="entry name" value="Sigma54_DBD"/>
    <property type="match status" value="1"/>
</dbReference>
<dbReference type="Pfam" id="PF00309">
    <property type="entry name" value="Sigma54_AID"/>
    <property type="match status" value="1"/>
</dbReference>
<dbReference type="GO" id="GO:0001216">
    <property type="term" value="F:DNA-binding transcription activator activity"/>
    <property type="evidence" value="ECO:0007669"/>
    <property type="project" value="InterPro"/>
</dbReference>
<protein>
    <submittedName>
        <fullName evidence="11">RNA polymerase RpoN-/SigL-like sigma 54 subunit</fullName>
    </submittedName>
</protein>
<keyword evidence="5" id="KW-0805">Transcription regulation</keyword>
<dbReference type="EMBL" id="QPJD01000001">
    <property type="protein sequence ID" value="RCW51925.1"/>
    <property type="molecule type" value="Genomic_DNA"/>
</dbReference>
<dbReference type="GO" id="GO:0016779">
    <property type="term" value="F:nucleotidyltransferase activity"/>
    <property type="evidence" value="ECO:0007669"/>
    <property type="project" value="UniProtKB-KW"/>
</dbReference>
<gene>
    <name evidence="11" type="ORF">DFP97_101270</name>
</gene>
<keyword evidence="12" id="KW-1185">Reference proteome</keyword>
<keyword evidence="3" id="KW-0808">Transferase</keyword>
<keyword evidence="6" id="KW-0731">Sigma factor</keyword>
<dbReference type="PROSITE" id="PS50044">
    <property type="entry name" value="SIGMA54_3"/>
    <property type="match status" value="1"/>
</dbReference>
<dbReference type="NCBIfam" id="TIGR02395">
    <property type="entry name" value="rpoN_sigma"/>
    <property type="match status" value="1"/>
</dbReference>
<dbReference type="Gene3D" id="1.10.10.60">
    <property type="entry name" value="Homeodomain-like"/>
    <property type="match status" value="1"/>
</dbReference>
<evidence type="ECO:0000256" key="6">
    <source>
        <dbReference type="ARBA" id="ARBA00023082"/>
    </source>
</evidence>
<keyword evidence="7" id="KW-0238">DNA-binding</keyword>